<dbReference type="VEuPathDB" id="TriTrypDB:LmjF.22.1180"/>
<proteinExistence type="predicted"/>
<feature type="region of interest" description="Disordered" evidence="1">
    <location>
        <begin position="521"/>
        <end position="579"/>
    </location>
</feature>
<gene>
    <name evidence="4" type="ORF">LMJF_22_1180</name>
</gene>
<feature type="signal peptide" evidence="3">
    <location>
        <begin position="1"/>
        <end position="27"/>
    </location>
</feature>
<evidence type="ECO:0000256" key="3">
    <source>
        <dbReference type="SAM" id="SignalP"/>
    </source>
</evidence>
<dbReference type="VEuPathDB" id="TriTrypDB:LMJLV39_220017300"/>
<dbReference type="GeneID" id="5651877"/>
<feature type="chain" id="PRO_5004242029" evidence="3">
    <location>
        <begin position="28"/>
        <end position="579"/>
    </location>
</feature>
<evidence type="ECO:0000313" key="5">
    <source>
        <dbReference type="Proteomes" id="UP000000542"/>
    </source>
</evidence>
<feature type="compositionally biased region" description="Polar residues" evidence="1">
    <location>
        <begin position="408"/>
        <end position="419"/>
    </location>
</feature>
<feature type="compositionally biased region" description="Low complexity" evidence="1">
    <location>
        <begin position="421"/>
        <end position="442"/>
    </location>
</feature>
<keyword evidence="2" id="KW-0472">Membrane</keyword>
<feature type="transmembrane region" description="Helical" evidence="2">
    <location>
        <begin position="155"/>
        <end position="175"/>
    </location>
</feature>
<dbReference type="RefSeq" id="XP_001683269.1">
    <property type="nucleotide sequence ID" value="XM_001683217.1"/>
</dbReference>
<feature type="region of interest" description="Disordered" evidence="1">
    <location>
        <begin position="408"/>
        <end position="482"/>
    </location>
</feature>
<keyword evidence="2" id="KW-0812">Transmembrane</keyword>
<dbReference type="HOGENOM" id="CLU_471320_0_0_1"/>
<dbReference type="KEGG" id="lma:LMJF_22_1180"/>
<feature type="transmembrane region" description="Helical" evidence="2">
    <location>
        <begin position="87"/>
        <end position="109"/>
    </location>
</feature>
<reference evidence="4 5" key="1">
    <citation type="journal article" date="2005" name="Science">
        <title>The genome of the kinetoplastid parasite, Leishmania major.</title>
        <authorList>
            <person name="Ivens A.C."/>
            <person name="Peacock C.S."/>
            <person name="Worthey E.A."/>
            <person name="Murphy L."/>
            <person name="Aggarwal G."/>
            <person name="Berriman M."/>
            <person name="Sisk E."/>
            <person name="Rajandream M.A."/>
            <person name="Adlem E."/>
            <person name="Aert R."/>
            <person name="Anupama A."/>
            <person name="Apostolou Z."/>
            <person name="Attipoe P."/>
            <person name="Bason N."/>
            <person name="Bauser C."/>
            <person name="Beck A."/>
            <person name="Beverley S.M."/>
            <person name="Bianchettin G."/>
            <person name="Borzym K."/>
            <person name="Bothe G."/>
            <person name="Bruschi C.V."/>
            <person name="Collins M."/>
            <person name="Cadag E."/>
            <person name="Ciarloni L."/>
            <person name="Clayton C."/>
            <person name="Coulson R.M."/>
            <person name="Cronin A."/>
            <person name="Cruz A.K."/>
            <person name="Davies R.M."/>
            <person name="De Gaudenzi J."/>
            <person name="Dobson D.E."/>
            <person name="Duesterhoeft A."/>
            <person name="Fazelina G."/>
            <person name="Fosker N."/>
            <person name="Frasch A.C."/>
            <person name="Fraser A."/>
            <person name="Fuchs M."/>
            <person name="Gabel C."/>
            <person name="Goble A."/>
            <person name="Goffeau A."/>
            <person name="Harris D."/>
            <person name="Hertz-Fowler C."/>
            <person name="Hilbert H."/>
            <person name="Horn D."/>
            <person name="Huang Y."/>
            <person name="Klages S."/>
            <person name="Knights A."/>
            <person name="Kube M."/>
            <person name="Larke N."/>
            <person name="Litvin L."/>
            <person name="Lord A."/>
            <person name="Louie T."/>
            <person name="Marra M."/>
            <person name="Masuy D."/>
            <person name="Matthews K."/>
            <person name="Michaeli S."/>
            <person name="Mottram J.C."/>
            <person name="Muller-Auer S."/>
            <person name="Munden H."/>
            <person name="Nelson S."/>
            <person name="Norbertczak H."/>
            <person name="Oliver K."/>
            <person name="O'neil S."/>
            <person name="Pentony M."/>
            <person name="Pohl T.M."/>
            <person name="Price C."/>
            <person name="Purnelle B."/>
            <person name="Quail M.A."/>
            <person name="Rabbinowitsch E."/>
            <person name="Reinhardt R."/>
            <person name="Rieger M."/>
            <person name="Rinta J."/>
            <person name="Robben J."/>
            <person name="Robertson L."/>
            <person name="Ruiz J.C."/>
            <person name="Rutter S."/>
            <person name="Saunders D."/>
            <person name="Schafer M."/>
            <person name="Schein J."/>
            <person name="Schwartz D.C."/>
            <person name="Seeger K."/>
            <person name="Seyler A."/>
            <person name="Sharp S."/>
            <person name="Shin H."/>
            <person name="Sivam D."/>
            <person name="Squares R."/>
            <person name="Squares S."/>
            <person name="Tosato V."/>
            <person name="Vogt C."/>
            <person name="Volckaert G."/>
            <person name="Wambutt R."/>
            <person name="Warren T."/>
            <person name="Wedler H."/>
            <person name="Woodward J."/>
            <person name="Zhou S."/>
            <person name="Zimmermann W."/>
            <person name="Smith D.F."/>
            <person name="Blackwell J.M."/>
            <person name="Stuart K.D."/>
            <person name="Barrell B."/>
            <person name="Myler P.J."/>
        </authorList>
    </citation>
    <scope>NUCLEOTIDE SEQUENCE [LARGE SCALE GENOMIC DNA]</scope>
    <source>
        <strain evidence="5">MHOM/IL/81/Friedlin</strain>
    </source>
</reference>
<feature type="region of interest" description="Disordered" evidence="1">
    <location>
        <begin position="275"/>
        <end position="305"/>
    </location>
</feature>
<feature type="compositionally biased region" description="Gly residues" evidence="1">
    <location>
        <begin position="295"/>
        <end position="304"/>
    </location>
</feature>
<evidence type="ECO:0000256" key="1">
    <source>
        <dbReference type="SAM" id="MobiDB-lite"/>
    </source>
</evidence>
<dbReference type="Proteomes" id="UP000000542">
    <property type="component" value="Chromosome 22"/>
</dbReference>
<feature type="region of interest" description="Disordered" evidence="1">
    <location>
        <begin position="330"/>
        <end position="367"/>
    </location>
</feature>
<sequence length="579" mass="62841">MRSVCRYPALFLSLFLTLTVVLVPLRSCTLCTQRVHSKPAKECILERTHTRTCTCRHRGRRKALIHRYNLYIRRGELVGSADAHMALSYHVVLSLFLLSSFADVVLISARTLVSRRYHSLTLCYALMAVQESLLVFELLAVLGQVLSTYLVTASMWAHIASLLGVFTPLWLLRTFLTAFTVVYKDILLPRWSSAAASTGVWGFLSRASRAWRATGYGAVVSLDVACFCCYYLSAVYVLAYLSEKRLYVPYHRRRWRHLQRRRALTATAATVVAGEENREAARQKRWREERQGGARRAGGDGGGKVVVSYPTVQPLTRTPSFRQWEAVLRQRQPETGHGKNSTAGDGLAPLRACEGGSPGDKSLSNTTGAAWTNANALQLPSYPAARARRGEEASDSGADASGLISNTVTAVPDGSTQPPSAAHLSSPEAATAAATVTETPAAKPQRAVQQHHRKPAAQAPRGAVTATATAGAGSPGQPRPVSLVANLPPLQLQRRFTISNSPEEERRLHQFATALAEHGYTSVPSQTRKLTPDLPSSKSHVKMKDGVAAKSGTSSTTEMPTAHEGGEADKEPDPGNLLS</sequence>
<name>Q4QBM9_LEIMA</name>
<keyword evidence="5" id="KW-1185">Reference proteome</keyword>
<keyword evidence="2" id="KW-1133">Transmembrane helix</keyword>
<dbReference type="EMBL" id="FR796418">
    <property type="protein sequence ID" value="CAJ04576.1"/>
    <property type="molecule type" value="Genomic_DNA"/>
</dbReference>
<organism evidence="4 5">
    <name type="scientific">Leishmania major</name>
    <dbReference type="NCBI Taxonomy" id="5664"/>
    <lineage>
        <taxon>Eukaryota</taxon>
        <taxon>Discoba</taxon>
        <taxon>Euglenozoa</taxon>
        <taxon>Kinetoplastea</taxon>
        <taxon>Metakinetoplastina</taxon>
        <taxon>Trypanosomatida</taxon>
        <taxon>Trypanosomatidae</taxon>
        <taxon>Leishmaniinae</taxon>
        <taxon>Leishmania</taxon>
    </lineage>
</organism>
<evidence type="ECO:0000256" key="2">
    <source>
        <dbReference type="SAM" id="Phobius"/>
    </source>
</evidence>
<reference evidence="4 5" key="2">
    <citation type="journal article" date="2011" name="Genome Res.">
        <title>Chromosome and gene copy number variation allow major structural change between species and strains of Leishmania.</title>
        <authorList>
            <person name="Rogers M.B."/>
            <person name="Hilley J.D."/>
            <person name="Dickens N.J."/>
            <person name="Wilkes J."/>
            <person name="Bates P.A."/>
            <person name="Depledge D.P."/>
            <person name="Harris D."/>
            <person name="Her Y."/>
            <person name="Herzyk P."/>
            <person name="Imamura H."/>
            <person name="Otto T.D."/>
            <person name="Sanders M."/>
            <person name="Seeger K."/>
            <person name="Dujardin J.C."/>
            <person name="Berriman M."/>
            <person name="Smith D.F."/>
            <person name="Hertz-Fowler C."/>
            <person name="Mottram J.C."/>
        </authorList>
    </citation>
    <scope>NUCLEOTIDE SEQUENCE [LARGE SCALE GENOMIC DNA]</scope>
    <source>
        <strain evidence="5">MHOM/IL/81/Friedlin</strain>
    </source>
</reference>
<feature type="compositionally biased region" description="Polar residues" evidence="1">
    <location>
        <begin position="522"/>
        <end position="538"/>
    </location>
</feature>
<keyword evidence="3" id="KW-0732">Signal</keyword>
<feature type="compositionally biased region" description="Basic and acidic residues" evidence="1">
    <location>
        <begin position="275"/>
        <end position="292"/>
    </location>
</feature>
<feature type="compositionally biased region" description="Low complexity" evidence="1">
    <location>
        <begin position="462"/>
        <end position="472"/>
    </location>
</feature>
<dbReference type="VEuPathDB" id="TriTrypDB:LMJFC_220019000"/>
<feature type="compositionally biased region" description="Basic and acidic residues" evidence="1">
    <location>
        <begin position="564"/>
        <end position="573"/>
    </location>
</feature>
<dbReference type="InParanoid" id="Q4QBM9"/>
<feature type="transmembrane region" description="Helical" evidence="2">
    <location>
        <begin position="121"/>
        <end position="143"/>
    </location>
</feature>
<protein>
    <submittedName>
        <fullName evidence="4">Uncharacterized protein</fullName>
    </submittedName>
</protein>
<accession>Q4QBM9</accession>
<evidence type="ECO:0000313" key="4">
    <source>
        <dbReference type="EMBL" id="CAJ04576.1"/>
    </source>
</evidence>
<feature type="transmembrane region" description="Helical" evidence="2">
    <location>
        <begin position="216"/>
        <end position="241"/>
    </location>
</feature>
<dbReference type="AlphaFoldDB" id="Q4QBM9"/>
<dbReference type="VEuPathDB" id="TriTrypDB:LMJSD75_220017500"/>
<dbReference type="OMA" id="PYHRRRW"/>